<dbReference type="RefSeq" id="WP_209621089.1">
    <property type="nucleotide sequence ID" value="NZ_JAGJRS010000022.1"/>
</dbReference>
<evidence type="ECO:0000313" key="2">
    <source>
        <dbReference type="Proteomes" id="UP000823790"/>
    </source>
</evidence>
<protein>
    <submittedName>
        <fullName evidence="1">Uncharacterized protein</fullName>
    </submittedName>
</protein>
<proteinExistence type="predicted"/>
<evidence type="ECO:0000313" key="1">
    <source>
        <dbReference type="EMBL" id="MBP1475068.1"/>
    </source>
</evidence>
<sequence length="86" mass="9280">MFDAIDFLEQIGKDASLRYRRAEQLDDAASRARVDMGEWKALTAHPSAPMQCAQVPSVGVAVSRAFIGLQIVGVEPPEEVDGGSLH</sequence>
<comment type="caution">
    <text evidence="1">The sequence shown here is derived from an EMBL/GenBank/DDBJ whole genome shotgun (WGS) entry which is preliminary data.</text>
</comment>
<gene>
    <name evidence="1" type="ORF">J7I44_12210</name>
</gene>
<dbReference type="EMBL" id="JAGJRS010000022">
    <property type="protein sequence ID" value="MBP1475068.1"/>
    <property type="molecule type" value="Genomic_DNA"/>
</dbReference>
<accession>A0ABS4DPS7</accession>
<keyword evidence="2" id="KW-1185">Reference proteome</keyword>
<organism evidence="1 2">
    <name type="scientific">Frateuria flava</name>
    <dbReference type="NCBI Taxonomy" id="2821489"/>
    <lineage>
        <taxon>Bacteria</taxon>
        <taxon>Pseudomonadati</taxon>
        <taxon>Pseudomonadota</taxon>
        <taxon>Gammaproteobacteria</taxon>
        <taxon>Lysobacterales</taxon>
        <taxon>Rhodanobacteraceae</taxon>
        <taxon>Frateuria</taxon>
    </lineage>
</organism>
<reference evidence="1 2" key="1">
    <citation type="submission" date="2021-04" db="EMBL/GenBank/DDBJ databases">
        <authorList>
            <person name="Huq M.A."/>
        </authorList>
    </citation>
    <scope>NUCLEOTIDE SEQUENCE [LARGE SCALE GENOMIC DNA]</scope>
    <source>
        <strain evidence="1 2">MAH-13</strain>
    </source>
</reference>
<dbReference type="Proteomes" id="UP000823790">
    <property type="component" value="Unassembled WGS sequence"/>
</dbReference>
<name>A0ABS4DPS7_9GAMM</name>